<proteinExistence type="predicted"/>
<sequence length="206" mass="22485">QPPPAQARAIRASLASPCLGGRHALGRPVDVRPPPAGAVGMPAAAAGRPKAADAPLGGVGLPLAASAWLLSRWPGCWPPLAPQLAGVGAAQGPLAALAGQGAALARSAARSAAARAAELFGFAILLKQKKMMKGVHGTLNPSLWRWYHRHGYWARRRKLIDFGTYRRWRYHEVEGPGKRGHRYAHRFNQWWMDKSYYKPIKNYCRF</sequence>
<protein>
    <submittedName>
        <fullName evidence="1">Uncharacterized protein</fullName>
    </submittedName>
</protein>
<gene>
    <name evidence="1" type="ORF">PCOR1329_LOCUS32401</name>
</gene>
<accession>A0ABN9STA3</accession>
<name>A0ABN9STA3_9DINO</name>
<evidence type="ECO:0000313" key="2">
    <source>
        <dbReference type="Proteomes" id="UP001189429"/>
    </source>
</evidence>
<dbReference type="EMBL" id="CAUYUJ010013114">
    <property type="protein sequence ID" value="CAK0835590.1"/>
    <property type="molecule type" value="Genomic_DNA"/>
</dbReference>
<evidence type="ECO:0000313" key="1">
    <source>
        <dbReference type="EMBL" id="CAK0835590.1"/>
    </source>
</evidence>
<keyword evidence="2" id="KW-1185">Reference proteome</keyword>
<dbReference type="Proteomes" id="UP001189429">
    <property type="component" value="Unassembled WGS sequence"/>
</dbReference>
<reference evidence="1" key="1">
    <citation type="submission" date="2023-10" db="EMBL/GenBank/DDBJ databases">
        <authorList>
            <person name="Chen Y."/>
            <person name="Shah S."/>
            <person name="Dougan E. K."/>
            <person name="Thang M."/>
            <person name="Chan C."/>
        </authorList>
    </citation>
    <scope>NUCLEOTIDE SEQUENCE [LARGE SCALE GENOMIC DNA]</scope>
</reference>
<comment type="caution">
    <text evidence="1">The sequence shown here is derived from an EMBL/GenBank/DDBJ whole genome shotgun (WGS) entry which is preliminary data.</text>
</comment>
<feature type="non-terminal residue" evidence="1">
    <location>
        <position position="1"/>
    </location>
</feature>
<organism evidence="1 2">
    <name type="scientific">Prorocentrum cordatum</name>
    <dbReference type="NCBI Taxonomy" id="2364126"/>
    <lineage>
        <taxon>Eukaryota</taxon>
        <taxon>Sar</taxon>
        <taxon>Alveolata</taxon>
        <taxon>Dinophyceae</taxon>
        <taxon>Prorocentrales</taxon>
        <taxon>Prorocentraceae</taxon>
        <taxon>Prorocentrum</taxon>
    </lineage>
</organism>